<evidence type="ECO:0000256" key="4">
    <source>
        <dbReference type="ARBA" id="ARBA00022679"/>
    </source>
</evidence>
<name>A0A0B0EIS5_9BACT</name>
<dbReference type="Proteomes" id="UP000030652">
    <property type="component" value="Unassembled WGS sequence"/>
</dbReference>
<protein>
    <recommendedName>
        <fullName evidence="6">Glycosyltransferase 2-like domain-containing protein</fullName>
    </recommendedName>
</protein>
<keyword evidence="5" id="KW-0460">Magnesium</keyword>
<evidence type="ECO:0000256" key="1">
    <source>
        <dbReference type="ARBA" id="ARBA00001946"/>
    </source>
</evidence>
<evidence type="ECO:0000256" key="5">
    <source>
        <dbReference type="ARBA" id="ARBA00022842"/>
    </source>
</evidence>
<dbReference type="PATRIC" id="fig|237368.3.peg.3589"/>
<dbReference type="Pfam" id="PF00535">
    <property type="entry name" value="Glycos_transf_2"/>
    <property type="match status" value="1"/>
</dbReference>
<dbReference type="InterPro" id="IPR029044">
    <property type="entry name" value="Nucleotide-diphossugar_trans"/>
</dbReference>
<comment type="cofactor">
    <cofactor evidence="1">
        <name>Mg(2+)</name>
        <dbReference type="ChEBI" id="CHEBI:18420"/>
    </cofactor>
</comment>
<comment type="similarity">
    <text evidence="2">Belongs to the glycosyltransferase 2 family.</text>
</comment>
<evidence type="ECO:0000313" key="8">
    <source>
        <dbReference type="Proteomes" id="UP000030652"/>
    </source>
</evidence>
<keyword evidence="4" id="KW-0808">Transferase</keyword>
<keyword evidence="3" id="KW-0328">Glycosyltransferase</keyword>
<gene>
    <name evidence="7" type="ORF">SCABRO_03325</name>
</gene>
<comment type="caution">
    <text evidence="7">The sequence shown here is derived from an EMBL/GenBank/DDBJ whole genome shotgun (WGS) entry which is preliminary data.</text>
</comment>
<dbReference type="EMBL" id="JRYO01000225">
    <property type="protein sequence ID" value="KHE91023.1"/>
    <property type="molecule type" value="Genomic_DNA"/>
</dbReference>
<dbReference type="InterPro" id="IPR001173">
    <property type="entry name" value="Glyco_trans_2-like"/>
</dbReference>
<feature type="domain" description="Glycosyltransferase 2-like" evidence="6">
    <location>
        <begin position="29"/>
        <end position="171"/>
    </location>
</feature>
<accession>A0A0B0EIS5</accession>
<dbReference type="eggNOG" id="COG1215">
    <property type="taxonomic scope" value="Bacteria"/>
</dbReference>
<dbReference type="PANTHER" id="PTHR48090">
    <property type="entry name" value="UNDECAPRENYL-PHOSPHATE 4-DEOXY-4-FORMAMIDO-L-ARABINOSE TRANSFERASE-RELATED"/>
    <property type="match status" value="1"/>
</dbReference>
<evidence type="ECO:0000256" key="2">
    <source>
        <dbReference type="ARBA" id="ARBA00006739"/>
    </source>
</evidence>
<evidence type="ECO:0000259" key="6">
    <source>
        <dbReference type="Pfam" id="PF00535"/>
    </source>
</evidence>
<dbReference type="PANTHER" id="PTHR48090:SF10">
    <property type="entry name" value="GLUCOSYL-3-PHOSPHOGLYCERATE SYNTHASE"/>
    <property type="match status" value="1"/>
</dbReference>
<dbReference type="AlphaFoldDB" id="A0A0B0EIS5"/>
<proteinExistence type="inferred from homology"/>
<evidence type="ECO:0000256" key="3">
    <source>
        <dbReference type="ARBA" id="ARBA00022676"/>
    </source>
</evidence>
<sequence length="419" mass="47972">MDTMKKYTSAVRNNVFEWTKNLKDVDILVGIPCYNNEDTIAHVVSMAAEGLRRYFPDKKSALFVSDGGSTDDTRENAYSAPVPEGFQRRVTIYRGMPGKGTSFRAVFEVAMLLKVDCCIVVDSDLRSITPEWIKLLAEPVLNNHAGFVTPYYIRHKNDGTITNNIIYPMTRSLYGQRIRQPIGGDFGFSGEIASLYTKEDVWDTDVARFGIDIWMSTTAINTGLKIVQARLGTKVHDAKDPAEHLGPMFRQVVSTLMYLMGKYELKWRNVKGSVPVEMMGEAETVAKIEPVSVNFNKLEIEFLEGFSQFDPLYRQIIEPESYEKLIKNIHKLKKTGIVRFPSDLWARILYDFAFTYQSWSRNRKRLIDIMVPLYFGRTAAYCHEVAELDAEQAEEVVEDQAKVFEATKSYLIKKYEAWE</sequence>
<evidence type="ECO:0000313" key="7">
    <source>
        <dbReference type="EMBL" id="KHE91023.1"/>
    </source>
</evidence>
<organism evidence="7 8">
    <name type="scientific">Candidatus Scalindua brodae</name>
    <dbReference type="NCBI Taxonomy" id="237368"/>
    <lineage>
        <taxon>Bacteria</taxon>
        <taxon>Pseudomonadati</taxon>
        <taxon>Planctomycetota</taxon>
        <taxon>Candidatus Brocadiia</taxon>
        <taxon>Candidatus Brocadiales</taxon>
        <taxon>Candidatus Scalinduaceae</taxon>
        <taxon>Candidatus Scalindua</taxon>
    </lineage>
</organism>
<reference evidence="7 8" key="1">
    <citation type="submission" date="2014-10" db="EMBL/GenBank/DDBJ databases">
        <title>Draft genome of anammox bacterium scalindua brodae, obtained using differential coverage binning of sequence data from two enrichment reactors.</title>
        <authorList>
            <person name="Speth D.R."/>
            <person name="Russ L."/>
            <person name="Kartal B."/>
            <person name="Op den Camp H.J."/>
            <person name="Dutilh B.E."/>
            <person name="Jetten M.S."/>
        </authorList>
    </citation>
    <scope>NUCLEOTIDE SEQUENCE [LARGE SCALE GENOMIC DNA]</scope>
    <source>
        <strain evidence="7">RU1</strain>
    </source>
</reference>
<dbReference type="SUPFAM" id="SSF53448">
    <property type="entry name" value="Nucleotide-diphospho-sugar transferases"/>
    <property type="match status" value="1"/>
</dbReference>
<dbReference type="InterPro" id="IPR050256">
    <property type="entry name" value="Glycosyltransferase_2"/>
</dbReference>
<dbReference type="GO" id="GO:0016757">
    <property type="term" value="F:glycosyltransferase activity"/>
    <property type="evidence" value="ECO:0007669"/>
    <property type="project" value="UniProtKB-KW"/>
</dbReference>
<dbReference type="Gene3D" id="3.90.550.10">
    <property type="entry name" value="Spore Coat Polysaccharide Biosynthesis Protein SpsA, Chain A"/>
    <property type="match status" value="1"/>
</dbReference>